<evidence type="ECO:0000313" key="4">
    <source>
        <dbReference type="EMBL" id="KAL1623940.1"/>
    </source>
</evidence>
<comment type="similarity">
    <text evidence="1">Belongs to the Necrosis inducing protein (NPP1) family.</text>
</comment>
<evidence type="ECO:0000256" key="3">
    <source>
        <dbReference type="SAM" id="SignalP"/>
    </source>
</evidence>
<protein>
    <submittedName>
        <fullName evidence="4">Uncharacterized protein</fullName>
    </submittedName>
</protein>
<comment type="caution">
    <text evidence="4">The sequence shown here is derived from an EMBL/GenBank/DDBJ whole genome shotgun (WGS) entry which is preliminary data.</text>
</comment>
<feature type="signal peptide" evidence="3">
    <location>
        <begin position="1"/>
        <end position="21"/>
    </location>
</feature>
<dbReference type="EMBL" id="JAJVDC020000113">
    <property type="protein sequence ID" value="KAL1623940.1"/>
    <property type="molecule type" value="Genomic_DNA"/>
</dbReference>
<proteinExistence type="inferred from homology"/>
<sequence length="255" mass="27609">MSARICQGLFCLLASASTAGAAAVQRRGENAYDSVVGFPKTVPDGIGVVYQKFQPYLQVDTGCAPFPAVDALGNTNPGLSHNDDQHGRCSSSPGQVYVRSAALNSSYALMYSWYFPKDSPLSGLGHRHEWEGVVVWIDDPKAAQPQLLGVAASAHGKYQTHRSPSLHGSRPLIRYFNIFLVNHQMGFTSRRGDEQPLVAWESLPEAARDALQSADFGDATVPLKDGSFEKNLREAALTADNRCEVEDGIPLCLSL</sequence>
<gene>
    <name evidence="4" type="ORF">SLS56_008065</name>
</gene>
<dbReference type="PANTHER" id="PTHR33657">
    <property type="entry name" value="DOMAIN PROTEIN, PUTATIVE (AFU_ORTHOLOGUE AFUA_5G00600)-RELATED"/>
    <property type="match status" value="1"/>
</dbReference>
<evidence type="ECO:0000256" key="2">
    <source>
        <dbReference type="ARBA" id="ARBA00023026"/>
    </source>
</evidence>
<evidence type="ECO:0000313" key="5">
    <source>
        <dbReference type="Proteomes" id="UP001521116"/>
    </source>
</evidence>
<dbReference type="Pfam" id="PF05630">
    <property type="entry name" value="NPP1"/>
    <property type="match status" value="1"/>
</dbReference>
<dbReference type="PIRSF" id="PIRSF029958">
    <property type="entry name" value="Necrosis-inducing_protein"/>
    <property type="match status" value="1"/>
</dbReference>
<keyword evidence="3" id="KW-0732">Signal</keyword>
<name>A0ABR3SL58_9PEZI</name>
<keyword evidence="2" id="KW-0843">Virulence</keyword>
<evidence type="ECO:0000256" key="1">
    <source>
        <dbReference type="ARBA" id="ARBA00009520"/>
    </source>
</evidence>
<dbReference type="InterPro" id="IPR008701">
    <property type="entry name" value="NPP1"/>
</dbReference>
<dbReference type="PANTHER" id="PTHR33657:SF8">
    <property type="entry name" value="DOMAIN PROTEIN, PUTATIVE (AFU_ORTHOLOGUE AFUA_5G00600)-RELATED"/>
    <property type="match status" value="1"/>
</dbReference>
<reference evidence="4 5" key="1">
    <citation type="submission" date="2024-02" db="EMBL/GenBank/DDBJ databases">
        <title>De novo assembly and annotation of 12 fungi associated with fruit tree decline syndrome in Ontario, Canada.</title>
        <authorList>
            <person name="Sulman M."/>
            <person name="Ellouze W."/>
            <person name="Ilyukhin E."/>
        </authorList>
    </citation>
    <scope>NUCLEOTIDE SEQUENCE [LARGE SCALE GENOMIC DNA]</scope>
    <source>
        <strain evidence="4 5">M1-105</strain>
    </source>
</reference>
<feature type="chain" id="PRO_5046813174" evidence="3">
    <location>
        <begin position="22"/>
        <end position="255"/>
    </location>
</feature>
<organism evidence="4 5">
    <name type="scientific">Neofusicoccum ribis</name>
    <dbReference type="NCBI Taxonomy" id="45134"/>
    <lineage>
        <taxon>Eukaryota</taxon>
        <taxon>Fungi</taxon>
        <taxon>Dikarya</taxon>
        <taxon>Ascomycota</taxon>
        <taxon>Pezizomycotina</taxon>
        <taxon>Dothideomycetes</taxon>
        <taxon>Dothideomycetes incertae sedis</taxon>
        <taxon>Botryosphaeriales</taxon>
        <taxon>Botryosphaeriaceae</taxon>
        <taxon>Neofusicoccum</taxon>
    </lineage>
</organism>
<dbReference type="Proteomes" id="UP001521116">
    <property type="component" value="Unassembled WGS sequence"/>
</dbReference>
<keyword evidence="5" id="KW-1185">Reference proteome</keyword>
<accession>A0ABR3SL58</accession>